<dbReference type="SUPFAM" id="SSF55073">
    <property type="entry name" value="Nucleotide cyclase"/>
    <property type="match status" value="1"/>
</dbReference>
<sequence>MTARILVADGTATVRITLKVRLTAVCHDVVALGSGAQLMAQLDLGRPDLIILGDGLADGPAVAWCRRLAADPRTCDIPVLMLTGPDQRLAALQAGATATLDSNVDDQMLMARIRTILREVDLPQTVSGMAEAQSGFDHAQRPLISLIASHPSRALRWRQMLSDRMTCRFEVQDPDQALSAATAGRTADLYLIAADLRARGDGLRLLSELRSRPGSRDAGFVIAIAPDRAELASIALDLGAGDVMPDCLTTAQAAQAAAMSLQLLLSRKTRSDQRRADMDRQIRLAMIDPLTGLYNRRYALPRLAEIAQQAVAGGRHFAVFVVDLDHFKTVNDRHGHSAGDAVLSEMARRLREALGSEGLVARMGGEEFLGVLDDCPPHRAHPVGEALRRAVQDRPVALPNLSGGGLIPVTASVGLACGGPEDMDGGDQLGRLVMERADRALRSAKASGRNRVVSGHRERAA</sequence>
<comment type="caution">
    <text evidence="3">Lacks conserved residue(s) required for the propagation of feature annotation.</text>
</comment>
<dbReference type="Proteomes" id="UP000309747">
    <property type="component" value="Unassembled WGS sequence"/>
</dbReference>
<dbReference type="PANTHER" id="PTHR45138">
    <property type="entry name" value="REGULATORY COMPONENTS OF SENSORY TRANSDUCTION SYSTEM"/>
    <property type="match status" value="1"/>
</dbReference>
<gene>
    <name evidence="6" type="ORF">FA743_00560</name>
</gene>
<dbReference type="InterPro" id="IPR000160">
    <property type="entry name" value="GGDEF_dom"/>
</dbReference>
<name>A0A4U0REE8_9RHOB</name>
<dbReference type="GO" id="GO:0005886">
    <property type="term" value="C:plasma membrane"/>
    <property type="evidence" value="ECO:0007669"/>
    <property type="project" value="TreeGrafter"/>
</dbReference>
<evidence type="ECO:0000256" key="3">
    <source>
        <dbReference type="PROSITE-ProRule" id="PRU00169"/>
    </source>
</evidence>
<dbReference type="InterPro" id="IPR029787">
    <property type="entry name" value="Nucleotide_cyclase"/>
</dbReference>
<evidence type="ECO:0000259" key="4">
    <source>
        <dbReference type="PROSITE" id="PS50110"/>
    </source>
</evidence>
<comment type="catalytic activity">
    <reaction evidence="2">
        <text>2 GTP = 3',3'-c-di-GMP + 2 diphosphate</text>
        <dbReference type="Rhea" id="RHEA:24898"/>
        <dbReference type="ChEBI" id="CHEBI:33019"/>
        <dbReference type="ChEBI" id="CHEBI:37565"/>
        <dbReference type="ChEBI" id="CHEBI:58805"/>
        <dbReference type="EC" id="2.7.7.65"/>
    </reaction>
</comment>
<dbReference type="SMART" id="SM00267">
    <property type="entry name" value="GGDEF"/>
    <property type="match status" value="1"/>
</dbReference>
<dbReference type="NCBIfam" id="TIGR00254">
    <property type="entry name" value="GGDEF"/>
    <property type="match status" value="1"/>
</dbReference>
<feature type="domain" description="GGDEF" evidence="5">
    <location>
        <begin position="315"/>
        <end position="457"/>
    </location>
</feature>
<dbReference type="FunFam" id="3.30.70.270:FF:000001">
    <property type="entry name" value="Diguanylate cyclase domain protein"/>
    <property type="match status" value="1"/>
</dbReference>
<dbReference type="InterPro" id="IPR001789">
    <property type="entry name" value="Sig_transdc_resp-reg_receiver"/>
</dbReference>
<protein>
    <recommendedName>
        <fullName evidence="1">diguanylate cyclase</fullName>
        <ecNumber evidence="1">2.7.7.65</ecNumber>
    </recommendedName>
</protein>
<dbReference type="InterPro" id="IPR043128">
    <property type="entry name" value="Rev_trsase/Diguanyl_cyclase"/>
</dbReference>
<accession>A0A4U0REE8</accession>
<reference evidence="6 7" key="1">
    <citation type="submission" date="2019-04" db="EMBL/GenBank/DDBJ databases">
        <authorList>
            <person name="Li J."/>
        </authorList>
    </citation>
    <scope>NUCLEOTIDE SEQUENCE [LARGE SCALE GENOMIC DNA]</scope>
    <source>
        <strain evidence="6 7">KCTC 42687</strain>
    </source>
</reference>
<dbReference type="GO" id="GO:0000160">
    <property type="term" value="P:phosphorelay signal transduction system"/>
    <property type="evidence" value="ECO:0007669"/>
    <property type="project" value="InterPro"/>
</dbReference>
<dbReference type="InterPro" id="IPR011006">
    <property type="entry name" value="CheY-like_superfamily"/>
</dbReference>
<dbReference type="AlphaFoldDB" id="A0A4U0REE8"/>
<dbReference type="GO" id="GO:1902201">
    <property type="term" value="P:negative regulation of bacterial-type flagellum-dependent cell motility"/>
    <property type="evidence" value="ECO:0007669"/>
    <property type="project" value="TreeGrafter"/>
</dbReference>
<evidence type="ECO:0000313" key="7">
    <source>
        <dbReference type="Proteomes" id="UP000309747"/>
    </source>
</evidence>
<dbReference type="Pfam" id="PF00990">
    <property type="entry name" value="GGDEF"/>
    <property type="match status" value="1"/>
</dbReference>
<dbReference type="PANTHER" id="PTHR45138:SF9">
    <property type="entry name" value="DIGUANYLATE CYCLASE DGCM-RELATED"/>
    <property type="match status" value="1"/>
</dbReference>
<organism evidence="6 7">
    <name type="scientific">Paracoccus gahaiensis</name>
    <dbReference type="NCBI Taxonomy" id="1706839"/>
    <lineage>
        <taxon>Bacteria</taxon>
        <taxon>Pseudomonadati</taxon>
        <taxon>Pseudomonadota</taxon>
        <taxon>Alphaproteobacteria</taxon>
        <taxon>Rhodobacterales</taxon>
        <taxon>Paracoccaceae</taxon>
        <taxon>Paracoccus</taxon>
    </lineage>
</organism>
<dbReference type="SMART" id="SM00448">
    <property type="entry name" value="REC"/>
    <property type="match status" value="1"/>
</dbReference>
<dbReference type="GO" id="GO:0052621">
    <property type="term" value="F:diguanylate cyclase activity"/>
    <property type="evidence" value="ECO:0007669"/>
    <property type="project" value="UniProtKB-EC"/>
</dbReference>
<dbReference type="PROSITE" id="PS50887">
    <property type="entry name" value="GGDEF"/>
    <property type="match status" value="1"/>
</dbReference>
<dbReference type="OrthoDB" id="9812260at2"/>
<evidence type="ECO:0000256" key="1">
    <source>
        <dbReference type="ARBA" id="ARBA00012528"/>
    </source>
</evidence>
<dbReference type="Gene3D" id="3.30.70.270">
    <property type="match status" value="1"/>
</dbReference>
<proteinExistence type="predicted"/>
<dbReference type="SUPFAM" id="SSF52172">
    <property type="entry name" value="CheY-like"/>
    <property type="match status" value="1"/>
</dbReference>
<dbReference type="InterPro" id="IPR050469">
    <property type="entry name" value="Diguanylate_Cyclase"/>
</dbReference>
<evidence type="ECO:0000256" key="2">
    <source>
        <dbReference type="ARBA" id="ARBA00034247"/>
    </source>
</evidence>
<dbReference type="CDD" id="cd01949">
    <property type="entry name" value="GGDEF"/>
    <property type="match status" value="1"/>
</dbReference>
<evidence type="ECO:0000259" key="5">
    <source>
        <dbReference type="PROSITE" id="PS50887"/>
    </source>
</evidence>
<feature type="domain" description="Response regulatory" evidence="4">
    <location>
        <begin position="143"/>
        <end position="261"/>
    </location>
</feature>
<dbReference type="EC" id="2.7.7.65" evidence="1"/>
<comment type="caution">
    <text evidence="6">The sequence shown here is derived from an EMBL/GenBank/DDBJ whole genome shotgun (WGS) entry which is preliminary data.</text>
</comment>
<dbReference type="Gene3D" id="3.40.50.2300">
    <property type="match status" value="1"/>
</dbReference>
<dbReference type="PROSITE" id="PS50110">
    <property type="entry name" value="RESPONSE_REGULATORY"/>
    <property type="match status" value="2"/>
</dbReference>
<keyword evidence="7" id="KW-1185">Reference proteome</keyword>
<evidence type="ECO:0000313" key="6">
    <source>
        <dbReference type="EMBL" id="TJZ93801.1"/>
    </source>
</evidence>
<dbReference type="RefSeq" id="WP_136883941.1">
    <property type="nucleotide sequence ID" value="NZ_SUNI01000001.1"/>
</dbReference>
<feature type="domain" description="Response regulatory" evidence="4">
    <location>
        <begin position="4"/>
        <end position="117"/>
    </location>
</feature>
<dbReference type="EMBL" id="SUNI01000001">
    <property type="protein sequence ID" value="TJZ93801.1"/>
    <property type="molecule type" value="Genomic_DNA"/>
</dbReference>
<dbReference type="GO" id="GO:0043709">
    <property type="term" value="P:cell adhesion involved in single-species biofilm formation"/>
    <property type="evidence" value="ECO:0007669"/>
    <property type="project" value="TreeGrafter"/>
</dbReference>